<proteinExistence type="predicted"/>
<reference evidence="1" key="1">
    <citation type="submission" date="2018-05" db="EMBL/GenBank/DDBJ databases">
        <authorList>
            <person name="Lanie J.A."/>
            <person name="Ng W.-L."/>
            <person name="Kazmierczak K.M."/>
            <person name="Andrzejewski T.M."/>
            <person name="Davidsen T.M."/>
            <person name="Wayne K.J."/>
            <person name="Tettelin H."/>
            <person name="Glass J.I."/>
            <person name="Rusch D."/>
            <person name="Podicherti R."/>
            <person name="Tsui H.-C.T."/>
            <person name="Winkler M.E."/>
        </authorList>
    </citation>
    <scope>NUCLEOTIDE SEQUENCE</scope>
</reference>
<organism evidence="1">
    <name type="scientific">marine metagenome</name>
    <dbReference type="NCBI Taxonomy" id="408172"/>
    <lineage>
        <taxon>unclassified sequences</taxon>
        <taxon>metagenomes</taxon>
        <taxon>ecological metagenomes</taxon>
    </lineage>
</organism>
<evidence type="ECO:0000313" key="1">
    <source>
        <dbReference type="EMBL" id="SVB58989.1"/>
    </source>
</evidence>
<dbReference type="AlphaFoldDB" id="A0A382F8J3"/>
<gene>
    <name evidence="1" type="ORF">METZ01_LOCUS211843</name>
</gene>
<dbReference type="EMBL" id="UINC01048452">
    <property type="protein sequence ID" value="SVB58989.1"/>
    <property type="molecule type" value="Genomic_DNA"/>
</dbReference>
<accession>A0A382F8J3</accession>
<name>A0A382F8J3_9ZZZZ</name>
<protein>
    <submittedName>
        <fullName evidence="1">Uncharacterized protein</fullName>
    </submittedName>
</protein>
<sequence length="76" mass="8291">MESYGQLKLELICNGLVIPDKIRDITEIICGYCDGGPGDEIVLSLAENFIVKVPIKKMGQGHPTLKFVDGKIKLSS</sequence>
<feature type="non-terminal residue" evidence="1">
    <location>
        <position position="76"/>
    </location>
</feature>